<dbReference type="RefSeq" id="XP_024322660.1">
    <property type="nucleotide sequence ID" value="XM_024468380.1"/>
</dbReference>
<dbReference type="GO" id="GO:0006360">
    <property type="term" value="P:transcription by RNA polymerase I"/>
    <property type="evidence" value="ECO:0007669"/>
    <property type="project" value="InterPro"/>
</dbReference>
<dbReference type="AlphaFoldDB" id="A0A177A6S4"/>
<feature type="compositionally biased region" description="Acidic residues" evidence="1">
    <location>
        <begin position="42"/>
        <end position="59"/>
    </location>
</feature>
<name>A0A177A6S4_9PEZI</name>
<dbReference type="VEuPathDB" id="FungiDB:GMDG_01323"/>
<organism evidence="2">
    <name type="scientific">Pseudogymnoascus destructans</name>
    <dbReference type="NCBI Taxonomy" id="655981"/>
    <lineage>
        <taxon>Eukaryota</taxon>
        <taxon>Fungi</taxon>
        <taxon>Dikarya</taxon>
        <taxon>Ascomycota</taxon>
        <taxon>Pezizomycotina</taxon>
        <taxon>Leotiomycetes</taxon>
        <taxon>Thelebolales</taxon>
        <taxon>Thelebolaceae</taxon>
        <taxon>Pseudogymnoascus</taxon>
    </lineage>
</organism>
<reference evidence="2" key="1">
    <citation type="submission" date="2016-03" db="EMBL/GenBank/DDBJ databases">
        <title>Updated assembly of Pseudogymnoascus destructans, the fungus causing white-nose syndrome of bats.</title>
        <authorList>
            <person name="Palmer J.M."/>
            <person name="Drees K.P."/>
            <person name="Foster J.T."/>
            <person name="Lindner D.L."/>
        </authorList>
    </citation>
    <scope>NUCLEOTIDE SEQUENCE [LARGE SCALE GENOMIC DNA]</scope>
    <source>
        <strain evidence="2">20631-21</strain>
    </source>
</reference>
<protein>
    <submittedName>
        <fullName evidence="2">Uncharacterized protein</fullName>
    </submittedName>
</protein>
<dbReference type="PANTHER" id="PTHR28155:SF1">
    <property type="entry name" value="DNA-DIRECTED RNA POLYMERASE I SUBUNIT RPA34.5-DOMAIN-CONTAINING PROTEIN"/>
    <property type="match status" value="1"/>
</dbReference>
<dbReference type="Proteomes" id="UP000077154">
    <property type="component" value="Unassembled WGS sequence"/>
</dbReference>
<evidence type="ECO:0000313" key="2">
    <source>
        <dbReference type="EMBL" id="OAF57370.1"/>
    </source>
</evidence>
<dbReference type="OrthoDB" id="3440135at2759"/>
<dbReference type="Pfam" id="PF08208">
    <property type="entry name" value="RNA_polI_A34"/>
    <property type="match status" value="1"/>
</dbReference>
<accession>A0A177A6S4</accession>
<dbReference type="InterPro" id="IPR013240">
    <property type="entry name" value="DNA-dir_RNA_pol1_su_RPA34"/>
</dbReference>
<feature type="compositionally biased region" description="Basic and acidic residues" evidence="1">
    <location>
        <begin position="28"/>
        <end position="41"/>
    </location>
</feature>
<dbReference type="Gene3D" id="6.20.250.70">
    <property type="match status" value="1"/>
</dbReference>
<dbReference type="GeneID" id="36287822"/>
<evidence type="ECO:0000256" key="1">
    <source>
        <dbReference type="SAM" id="MobiDB-lite"/>
    </source>
</evidence>
<feature type="compositionally biased region" description="Low complexity" evidence="1">
    <location>
        <begin position="14"/>
        <end position="25"/>
    </location>
</feature>
<sequence>MASSNPSKKESKKAVAAKPAKASKTAAKKKEAERSMERIADSDIDMDDASSEEGSDSNDEAGSVSGPDEETSSSGSESEGGSGSGSESESEEELPVKVTAPRTTLPKRSKNPSPAPTPAAQHTSRPAPFAPPKGYTPLPASSTTNKLLTPAALANRQIWHITAPASLSLASLKNLSLPARTGADEDAPTISLPGGEYSVVLAAATADTTRVLLPGKGGYKALAAPVERTLHLQRVNVVGGETYVGRKREARKQPGGLRMRFRPIGFGEGGSVGRLGGRRRRRRWGRGRSLRSIRRVGR</sequence>
<proteinExistence type="predicted"/>
<dbReference type="eggNOG" id="ENOG502SSMF">
    <property type="taxonomic scope" value="Eukaryota"/>
</dbReference>
<dbReference type="InterPro" id="IPR053263">
    <property type="entry name" value="Euk_RPA34_RNAP_subunit"/>
</dbReference>
<dbReference type="PANTHER" id="PTHR28155">
    <property type="entry name" value="ACR243WP"/>
    <property type="match status" value="1"/>
</dbReference>
<gene>
    <name evidence="2" type="ORF">VC83_04752</name>
</gene>
<dbReference type="EMBL" id="KV441400">
    <property type="protein sequence ID" value="OAF57370.1"/>
    <property type="molecule type" value="Genomic_DNA"/>
</dbReference>
<feature type="region of interest" description="Disordered" evidence="1">
    <location>
        <begin position="1"/>
        <end position="142"/>
    </location>
</feature>